<keyword evidence="2" id="KW-1185">Reference proteome</keyword>
<dbReference type="Proteomes" id="UP000228934">
    <property type="component" value="Unassembled WGS sequence"/>
</dbReference>
<evidence type="ECO:0000313" key="2">
    <source>
        <dbReference type="Proteomes" id="UP000228934"/>
    </source>
</evidence>
<dbReference type="AlphaFoldDB" id="A0A2G9SKS6"/>
<proteinExistence type="predicted"/>
<evidence type="ECO:0000313" key="1">
    <source>
        <dbReference type="EMBL" id="PIO40123.1"/>
    </source>
</evidence>
<sequence length="122" mass="13448">MALTYDPTAAIQNGFYSPPYNIATNRMIPQTSITPFIAASPVSTYQGGPMLEKETKMMWHPPQNPYQTLILYQTHIQAGSLTGGAAGEHTQIFTRPNALNIVKVLCHKSPPQGMLSSLVQWM</sequence>
<protein>
    <submittedName>
        <fullName evidence="1">Uncharacterized protein</fullName>
    </submittedName>
</protein>
<accession>A0A2G9SKS6</accession>
<reference evidence="2" key="1">
    <citation type="journal article" date="2017" name="Nat. Commun.">
        <title>The North American bullfrog draft genome provides insight into hormonal regulation of long noncoding RNA.</title>
        <authorList>
            <person name="Hammond S.A."/>
            <person name="Warren R.L."/>
            <person name="Vandervalk B.P."/>
            <person name="Kucuk E."/>
            <person name="Khan H."/>
            <person name="Gibb E.A."/>
            <person name="Pandoh P."/>
            <person name="Kirk H."/>
            <person name="Zhao Y."/>
            <person name="Jones M."/>
            <person name="Mungall A.J."/>
            <person name="Coope R."/>
            <person name="Pleasance S."/>
            <person name="Moore R.A."/>
            <person name="Holt R.A."/>
            <person name="Round J.M."/>
            <person name="Ohora S."/>
            <person name="Walle B.V."/>
            <person name="Veldhoen N."/>
            <person name="Helbing C.C."/>
            <person name="Birol I."/>
        </authorList>
    </citation>
    <scope>NUCLEOTIDE SEQUENCE [LARGE SCALE GENOMIC DNA]</scope>
</reference>
<gene>
    <name evidence="1" type="ORF">AB205_0036160</name>
</gene>
<dbReference type="OrthoDB" id="271725at2759"/>
<dbReference type="EMBL" id="KV924734">
    <property type="protein sequence ID" value="PIO40123.1"/>
    <property type="molecule type" value="Genomic_DNA"/>
</dbReference>
<organism evidence="1 2">
    <name type="scientific">Aquarana catesbeiana</name>
    <name type="common">American bullfrog</name>
    <name type="synonym">Rana catesbeiana</name>
    <dbReference type="NCBI Taxonomy" id="8400"/>
    <lineage>
        <taxon>Eukaryota</taxon>
        <taxon>Metazoa</taxon>
        <taxon>Chordata</taxon>
        <taxon>Craniata</taxon>
        <taxon>Vertebrata</taxon>
        <taxon>Euteleostomi</taxon>
        <taxon>Amphibia</taxon>
        <taxon>Batrachia</taxon>
        <taxon>Anura</taxon>
        <taxon>Neobatrachia</taxon>
        <taxon>Ranoidea</taxon>
        <taxon>Ranidae</taxon>
        <taxon>Aquarana</taxon>
    </lineage>
</organism>
<name>A0A2G9SKS6_AQUCT</name>